<keyword evidence="3" id="KW-1185">Reference proteome</keyword>
<evidence type="ECO:0000313" key="2">
    <source>
        <dbReference type="EMBL" id="RWS21228.1"/>
    </source>
</evidence>
<name>A0A443S106_9ACAR</name>
<dbReference type="GO" id="GO:0000398">
    <property type="term" value="P:mRNA splicing, via spliceosome"/>
    <property type="evidence" value="ECO:0007669"/>
    <property type="project" value="InterPro"/>
</dbReference>
<evidence type="ECO:0000313" key="3">
    <source>
        <dbReference type="Proteomes" id="UP000288716"/>
    </source>
</evidence>
<sequence>MAVSALKLNLPMPNHSVADRIDDRSNVSQHVKVSSKKKIPPYGQRKGWVPRNLDDFGDGGAFPEIHCVQ</sequence>
<dbReference type="AlphaFoldDB" id="A0A443S106"/>
<reference evidence="2 3" key="1">
    <citation type="journal article" date="2018" name="Gigascience">
        <title>Genomes of trombidid mites reveal novel predicted allergens and laterally-transferred genes associated with secondary metabolism.</title>
        <authorList>
            <person name="Dong X."/>
            <person name="Chaisiri K."/>
            <person name="Xia D."/>
            <person name="Armstrong S.D."/>
            <person name="Fang Y."/>
            <person name="Donnelly M.J."/>
            <person name="Kadowaki T."/>
            <person name="McGarry J.W."/>
            <person name="Darby A.C."/>
            <person name="Makepeace B.L."/>
        </authorList>
    </citation>
    <scope>NUCLEOTIDE SEQUENCE [LARGE SCALE GENOMIC DNA]</scope>
    <source>
        <strain evidence="2">UoL-UT</strain>
    </source>
</reference>
<organism evidence="2 3">
    <name type="scientific">Leptotrombidium deliense</name>
    <dbReference type="NCBI Taxonomy" id="299467"/>
    <lineage>
        <taxon>Eukaryota</taxon>
        <taxon>Metazoa</taxon>
        <taxon>Ecdysozoa</taxon>
        <taxon>Arthropoda</taxon>
        <taxon>Chelicerata</taxon>
        <taxon>Arachnida</taxon>
        <taxon>Acari</taxon>
        <taxon>Acariformes</taxon>
        <taxon>Trombidiformes</taxon>
        <taxon>Prostigmata</taxon>
        <taxon>Anystina</taxon>
        <taxon>Parasitengona</taxon>
        <taxon>Trombiculoidea</taxon>
        <taxon>Trombiculidae</taxon>
        <taxon>Leptotrombidium</taxon>
    </lineage>
</organism>
<feature type="region of interest" description="Disordered" evidence="1">
    <location>
        <begin position="17"/>
        <end position="44"/>
    </location>
</feature>
<gene>
    <name evidence="2" type="ORF">B4U80_01450</name>
</gene>
<dbReference type="VEuPathDB" id="VectorBase:LDEU010811"/>
<dbReference type="EMBL" id="NCKV01013112">
    <property type="protein sequence ID" value="RWS21228.1"/>
    <property type="molecule type" value="Genomic_DNA"/>
</dbReference>
<dbReference type="Proteomes" id="UP000288716">
    <property type="component" value="Unassembled WGS sequence"/>
</dbReference>
<proteinExistence type="predicted"/>
<feature type="non-terminal residue" evidence="2">
    <location>
        <position position="69"/>
    </location>
</feature>
<dbReference type="PANTHER" id="PTHR12096">
    <property type="entry name" value="NUCLEAR PROTEIN SKIP-RELATED"/>
    <property type="match status" value="1"/>
</dbReference>
<protein>
    <submittedName>
        <fullName evidence="2">SNW domain-containing protein 1-like protein</fullName>
    </submittedName>
</protein>
<comment type="caution">
    <text evidence="2">The sequence shown here is derived from an EMBL/GenBank/DDBJ whole genome shotgun (WGS) entry which is preliminary data.</text>
</comment>
<dbReference type="InterPro" id="IPR017862">
    <property type="entry name" value="SKI-int_prot_SKIP"/>
</dbReference>
<dbReference type="OrthoDB" id="666364at2759"/>
<evidence type="ECO:0000256" key="1">
    <source>
        <dbReference type="SAM" id="MobiDB-lite"/>
    </source>
</evidence>
<accession>A0A443S106</accession>
<dbReference type="GO" id="GO:0005681">
    <property type="term" value="C:spliceosomal complex"/>
    <property type="evidence" value="ECO:0007669"/>
    <property type="project" value="InterPro"/>
</dbReference>
<dbReference type="STRING" id="299467.A0A443S106"/>